<reference evidence="3" key="1">
    <citation type="submission" date="2016-03" db="EMBL/GenBank/DDBJ databases">
        <title>Complete genome sequence of the type strain Actinoalloteichus hymeniacidonis DSM 45092.</title>
        <authorList>
            <person name="Schaffert L."/>
            <person name="Albersmeier A."/>
            <person name="Winkler A."/>
            <person name="Kalinowski J."/>
            <person name="Zotchev S."/>
            <person name="Ruckert C."/>
        </authorList>
    </citation>
    <scope>NUCLEOTIDE SEQUENCE [LARGE SCALE GENOMIC DNA]</scope>
    <source>
        <strain evidence="3">HPA177(T) (DSM 45092(T))</strain>
    </source>
</reference>
<dbReference type="KEGG" id="ahm:TL08_24225"/>
<dbReference type="RefSeq" id="WP_311734449.1">
    <property type="nucleotide sequence ID" value="NZ_JACHIS010000001.1"/>
</dbReference>
<dbReference type="Proteomes" id="UP000095210">
    <property type="component" value="Chromosome"/>
</dbReference>
<sequence>MLKIAKASQAEFGRQPTMIQTDFRSLSDTGWGWRKSGRSQNTTNCIEIGRVPGFVGIRDTKDRSRGTVVVGERAFTAFLTRSKADGFRP</sequence>
<dbReference type="EMBL" id="CP014859">
    <property type="protein sequence ID" value="AOS65623.1"/>
    <property type="molecule type" value="Genomic_DNA"/>
</dbReference>
<protein>
    <submittedName>
        <fullName evidence="2">DUF397 family protein</fullName>
    </submittedName>
</protein>
<keyword evidence="3" id="KW-1185">Reference proteome</keyword>
<evidence type="ECO:0000259" key="1">
    <source>
        <dbReference type="Pfam" id="PF04149"/>
    </source>
</evidence>
<dbReference type="AlphaFoldDB" id="A0AAC9MZP1"/>
<feature type="domain" description="DUF397" evidence="1">
    <location>
        <begin position="32"/>
        <end position="81"/>
    </location>
</feature>
<evidence type="ECO:0000313" key="2">
    <source>
        <dbReference type="EMBL" id="AOS65623.1"/>
    </source>
</evidence>
<evidence type="ECO:0000313" key="3">
    <source>
        <dbReference type="Proteomes" id="UP000095210"/>
    </source>
</evidence>
<organism evidence="2 3">
    <name type="scientific">Actinoalloteichus hymeniacidonis</name>
    <dbReference type="NCBI Taxonomy" id="340345"/>
    <lineage>
        <taxon>Bacteria</taxon>
        <taxon>Bacillati</taxon>
        <taxon>Actinomycetota</taxon>
        <taxon>Actinomycetes</taxon>
        <taxon>Pseudonocardiales</taxon>
        <taxon>Pseudonocardiaceae</taxon>
        <taxon>Actinoalloteichus</taxon>
    </lineage>
</organism>
<accession>A0AAC9MZP1</accession>
<dbReference type="Pfam" id="PF04149">
    <property type="entry name" value="DUF397"/>
    <property type="match status" value="1"/>
</dbReference>
<dbReference type="InterPro" id="IPR007278">
    <property type="entry name" value="DUF397"/>
</dbReference>
<gene>
    <name evidence="2" type="ORF">TL08_24225</name>
</gene>
<name>A0AAC9MZP1_9PSEU</name>
<proteinExistence type="predicted"/>